<keyword evidence="2" id="KW-1185">Reference proteome</keyword>
<evidence type="ECO:0000313" key="2">
    <source>
        <dbReference type="Proteomes" id="UP000019443"/>
    </source>
</evidence>
<accession>W6RSE3</accession>
<geneLocation type="plasmid" evidence="1 2">
    <name>pLPU83d</name>
</geneLocation>
<evidence type="ECO:0000313" key="1">
    <source>
        <dbReference type="EMBL" id="CDM63065.1"/>
    </source>
</evidence>
<dbReference type="EMBL" id="HG916855">
    <property type="protein sequence ID" value="CDM63065.1"/>
    <property type="molecule type" value="Genomic_DNA"/>
</dbReference>
<gene>
    <name evidence="1" type="ORF">LPU83_pLPU83d_1695</name>
</gene>
<proteinExistence type="predicted"/>
<dbReference type="AlphaFoldDB" id="W6RSE3"/>
<reference evidence="1" key="1">
    <citation type="submission" date="2013-11" db="EMBL/GenBank/DDBJ databases">
        <title>Draft genome sequence of the broad-host-range Rhizobium sp. LPU83 strain, a member of the low-genetic diversity Oregon-like Rhizobium sp. group.</title>
        <authorList>
            <person name="Wibberg D."/>
            <person name="Puehler A."/>
            <person name="Schlueter A."/>
        </authorList>
    </citation>
    <scope>NUCLEOTIDE SEQUENCE [LARGE SCALE GENOMIC DNA]</scope>
    <source>
        <strain evidence="1">LPU83</strain>
        <plasmid evidence="1">pLPU83d</plasmid>
    </source>
</reference>
<organism evidence="1 2">
    <name type="scientific">Rhizobium favelukesii</name>
    <dbReference type="NCBI Taxonomy" id="348824"/>
    <lineage>
        <taxon>Bacteria</taxon>
        <taxon>Pseudomonadati</taxon>
        <taxon>Pseudomonadota</taxon>
        <taxon>Alphaproteobacteria</taxon>
        <taxon>Hyphomicrobiales</taxon>
        <taxon>Rhizobiaceae</taxon>
        <taxon>Rhizobium/Agrobacterium group</taxon>
        <taxon>Rhizobium</taxon>
    </lineage>
</organism>
<name>W6RSE3_9HYPH</name>
<dbReference type="HOGENOM" id="CLU_2540271_0_0_5"/>
<keyword evidence="1" id="KW-0614">Plasmid</keyword>
<sequence length="83" mass="9446">MEFGTDELGNLYEEVSHTDGVSPQRLRGITSPLVERTISGDNLDRFRRGAKPWKRLKEEILPVQDLISTLYIMQRSKVLVSSA</sequence>
<dbReference type="KEGG" id="rhl:LPU83_pLPU83d_1695"/>
<dbReference type="Proteomes" id="UP000019443">
    <property type="component" value="Plasmid pLPU83d"/>
</dbReference>
<protein>
    <submittedName>
        <fullName evidence="1">Uncharacterized protein</fullName>
    </submittedName>
</protein>